<evidence type="ECO:0000259" key="9">
    <source>
        <dbReference type="PROSITE" id="PS51063"/>
    </source>
</evidence>
<dbReference type="SUPFAM" id="SSF46785">
    <property type="entry name" value="Winged helix' DNA-binding domain"/>
    <property type="match status" value="1"/>
</dbReference>
<organism evidence="10 11">
    <name type="scientific">Flavipsychrobacter stenotrophus</name>
    <dbReference type="NCBI Taxonomy" id="2077091"/>
    <lineage>
        <taxon>Bacteria</taxon>
        <taxon>Pseudomonadati</taxon>
        <taxon>Bacteroidota</taxon>
        <taxon>Chitinophagia</taxon>
        <taxon>Chitinophagales</taxon>
        <taxon>Chitinophagaceae</taxon>
        <taxon>Flavipsychrobacter</taxon>
    </lineage>
</organism>
<dbReference type="InterPro" id="IPR036388">
    <property type="entry name" value="WH-like_DNA-bd_sf"/>
</dbReference>
<feature type="modified residue" description="4-aspartylphosphate" evidence="6">
    <location>
        <position position="52"/>
    </location>
</feature>
<evidence type="ECO:0000259" key="8">
    <source>
        <dbReference type="PROSITE" id="PS50110"/>
    </source>
</evidence>
<dbReference type="PROSITE" id="PS50042">
    <property type="entry name" value="CNMP_BINDING_3"/>
    <property type="match status" value="1"/>
</dbReference>
<dbReference type="PROSITE" id="PS51063">
    <property type="entry name" value="HTH_CRP_2"/>
    <property type="match status" value="1"/>
</dbReference>
<dbReference type="CDD" id="cd17574">
    <property type="entry name" value="REC_OmpR"/>
    <property type="match status" value="1"/>
</dbReference>
<dbReference type="Pfam" id="PF13545">
    <property type="entry name" value="HTH_Crp_2"/>
    <property type="match status" value="1"/>
</dbReference>
<dbReference type="GO" id="GO:0000156">
    <property type="term" value="F:phosphorelay response regulator activity"/>
    <property type="evidence" value="ECO:0007669"/>
    <property type="project" value="TreeGrafter"/>
</dbReference>
<dbReference type="GO" id="GO:0032993">
    <property type="term" value="C:protein-DNA complex"/>
    <property type="evidence" value="ECO:0007669"/>
    <property type="project" value="TreeGrafter"/>
</dbReference>
<keyword evidence="1 6" id="KW-0597">Phosphoprotein</keyword>
<dbReference type="Gene3D" id="2.60.120.10">
    <property type="entry name" value="Jelly Rolls"/>
    <property type="match status" value="1"/>
</dbReference>
<dbReference type="InterPro" id="IPR039420">
    <property type="entry name" value="WalR-like"/>
</dbReference>
<sequence length="352" mass="39902">MKTILIIEDNEDIRENVEEILTLSDYKVLTAANGKEGVDVAQKNMPDLIICDIMMPGIDGYGVLHVLHKDPATQNIPFIFLTSKSERSDFRAAMEMGADDYITKPFSGNELLNAIESRLKKNDIIRKTLSADMQGLNELRASLDNNKTLESLTEESNSNNYRKRQVIYKQGNNPHYLFYIMKGKVKTYKTHEDGKDLVIDLYNEGDFFGYTSLIENTVYNETAEAIEETELTLIPRKDFEDLLNTNPAISRKLISLLSKNVIAKEDHLLGIAYNTLRKKVAGALIAMQKKYHTDKKEPFTIDISREELATIAGTATESLIRTLSDFKSENLIDIKTGKIIIVDEKKLVNLIR</sequence>
<feature type="domain" description="Cyclic nucleotide-binding" evidence="7">
    <location>
        <begin position="149"/>
        <end position="260"/>
    </location>
</feature>
<name>A0A2S7SY19_9BACT</name>
<dbReference type="Pfam" id="PF00027">
    <property type="entry name" value="cNMP_binding"/>
    <property type="match status" value="1"/>
</dbReference>
<evidence type="ECO:0000256" key="4">
    <source>
        <dbReference type="ARBA" id="ARBA00023125"/>
    </source>
</evidence>
<protein>
    <submittedName>
        <fullName evidence="10">Transcriptional regulator</fullName>
    </submittedName>
</protein>
<dbReference type="InterPro" id="IPR014710">
    <property type="entry name" value="RmlC-like_jellyroll"/>
</dbReference>
<dbReference type="SMART" id="SM00419">
    <property type="entry name" value="HTH_CRP"/>
    <property type="match status" value="1"/>
</dbReference>
<dbReference type="Pfam" id="PF00072">
    <property type="entry name" value="Response_reg"/>
    <property type="match status" value="1"/>
</dbReference>
<evidence type="ECO:0000256" key="3">
    <source>
        <dbReference type="ARBA" id="ARBA00023015"/>
    </source>
</evidence>
<keyword evidence="2" id="KW-0902">Two-component regulatory system</keyword>
<evidence type="ECO:0000313" key="10">
    <source>
        <dbReference type="EMBL" id="PQJ11809.1"/>
    </source>
</evidence>
<dbReference type="SMART" id="SM00100">
    <property type="entry name" value="cNMP"/>
    <property type="match status" value="1"/>
</dbReference>
<dbReference type="GO" id="GO:0005829">
    <property type="term" value="C:cytosol"/>
    <property type="evidence" value="ECO:0007669"/>
    <property type="project" value="TreeGrafter"/>
</dbReference>
<dbReference type="InterPro" id="IPR036390">
    <property type="entry name" value="WH_DNA-bd_sf"/>
</dbReference>
<dbReference type="InterPro" id="IPR000595">
    <property type="entry name" value="cNMP-bd_dom"/>
</dbReference>
<dbReference type="SUPFAM" id="SSF51206">
    <property type="entry name" value="cAMP-binding domain-like"/>
    <property type="match status" value="1"/>
</dbReference>
<keyword evidence="11" id="KW-1185">Reference proteome</keyword>
<dbReference type="AlphaFoldDB" id="A0A2S7SY19"/>
<dbReference type="OrthoDB" id="9127033at2"/>
<dbReference type="InterPro" id="IPR001789">
    <property type="entry name" value="Sig_transdc_resp-reg_receiver"/>
</dbReference>
<dbReference type="EMBL" id="PPSL01000002">
    <property type="protein sequence ID" value="PQJ11809.1"/>
    <property type="molecule type" value="Genomic_DNA"/>
</dbReference>
<accession>A0A2S7SY19</accession>
<dbReference type="SUPFAM" id="SSF52172">
    <property type="entry name" value="CheY-like"/>
    <property type="match status" value="1"/>
</dbReference>
<dbReference type="Proteomes" id="UP000239872">
    <property type="component" value="Unassembled WGS sequence"/>
</dbReference>
<evidence type="ECO:0000313" key="11">
    <source>
        <dbReference type="Proteomes" id="UP000239872"/>
    </source>
</evidence>
<dbReference type="GO" id="GO:0000976">
    <property type="term" value="F:transcription cis-regulatory region binding"/>
    <property type="evidence" value="ECO:0007669"/>
    <property type="project" value="TreeGrafter"/>
</dbReference>
<evidence type="ECO:0000259" key="7">
    <source>
        <dbReference type="PROSITE" id="PS50042"/>
    </source>
</evidence>
<keyword evidence="5" id="KW-0804">Transcription</keyword>
<dbReference type="InterPro" id="IPR012318">
    <property type="entry name" value="HTH_CRP"/>
</dbReference>
<keyword evidence="3" id="KW-0805">Transcription regulation</keyword>
<dbReference type="RefSeq" id="WP_105038689.1">
    <property type="nucleotide sequence ID" value="NZ_PPSL01000002.1"/>
</dbReference>
<proteinExistence type="predicted"/>
<reference evidence="10 11" key="1">
    <citation type="submission" date="2018-01" db="EMBL/GenBank/DDBJ databases">
        <title>A novel member of the phylum Bacteroidetes isolated from glacier ice.</title>
        <authorList>
            <person name="Liu Q."/>
            <person name="Xin Y.-H."/>
        </authorList>
    </citation>
    <scope>NUCLEOTIDE SEQUENCE [LARGE SCALE GENOMIC DNA]</scope>
    <source>
        <strain evidence="10 11">RB1R16</strain>
    </source>
</reference>
<gene>
    <name evidence="10" type="ORF">CJD36_008420</name>
</gene>
<evidence type="ECO:0000256" key="2">
    <source>
        <dbReference type="ARBA" id="ARBA00023012"/>
    </source>
</evidence>
<dbReference type="SMART" id="SM00448">
    <property type="entry name" value="REC"/>
    <property type="match status" value="1"/>
</dbReference>
<evidence type="ECO:0000256" key="5">
    <source>
        <dbReference type="ARBA" id="ARBA00023163"/>
    </source>
</evidence>
<dbReference type="PANTHER" id="PTHR48111:SF4">
    <property type="entry name" value="DNA-BINDING DUAL TRANSCRIPTIONAL REGULATOR OMPR"/>
    <property type="match status" value="1"/>
</dbReference>
<comment type="caution">
    <text evidence="10">The sequence shown here is derived from an EMBL/GenBank/DDBJ whole genome shotgun (WGS) entry which is preliminary data.</text>
</comment>
<dbReference type="InterPro" id="IPR018490">
    <property type="entry name" value="cNMP-bd_dom_sf"/>
</dbReference>
<feature type="domain" description="Response regulatory" evidence="8">
    <location>
        <begin position="3"/>
        <end position="119"/>
    </location>
</feature>
<dbReference type="Gene3D" id="3.40.50.2300">
    <property type="match status" value="1"/>
</dbReference>
<dbReference type="PROSITE" id="PS50110">
    <property type="entry name" value="RESPONSE_REGULATORY"/>
    <property type="match status" value="1"/>
</dbReference>
<dbReference type="InterPro" id="IPR011006">
    <property type="entry name" value="CheY-like_superfamily"/>
</dbReference>
<evidence type="ECO:0000256" key="6">
    <source>
        <dbReference type="PROSITE-ProRule" id="PRU00169"/>
    </source>
</evidence>
<keyword evidence="4" id="KW-0238">DNA-binding</keyword>
<evidence type="ECO:0000256" key="1">
    <source>
        <dbReference type="ARBA" id="ARBA00022553"/>
    </source>
</evidence>
<feature type="domain" description="HTH crp-type" evidence="9">
    <location>
        <begin position="274"/>
        <end position="345"/>
    </location>
</feature>
<dbReference type="PANTHER" id="PTHR48111">
    <property type="entry name" value="REGULATOR OF RPOS"/>
    <property type="match status" value="1"/>
</dbReference>
<dbReference type="CDD" id="cd00038">
    <property type="entry name" value="CAP_ED"/>
    <property type="match status" value="1"/>
</dbReference>
<dbReference type="GO" id="GO:0006355">
    <property type="term" value="P:regulation of DNA-templated transcription"/>
    <property type="evidence" value="ECO:0007669"/>
    <property type="project" value="InterPro"/>
</dbReference>
<dbReference type="Gene3D" id="1.10.10.10">
    <property type="entry name" value="Winged helix-like DNA-binding domain superfamily/Winged helix DNA-binding domain"/>
    <property type="match status" value="1"/>
</dbReference>